<evidence type="ECO:0000313" key="1">
    <source>
        <dbReference type="EMBL" id="QDC37277.1"/>
    </source>
</evidence>
<reference evidence="1 2" key="1">
    <citation type="submission" date="2019-06" db="EMBL/GenBank/DDBJ databases">
        <title>Genome organization and adaptive potential of archetypical organophosphate degarding Sphingobium fuliginis ATCC 27551.</title>
        <authorList>
            <person name="Sarwar A."/>
            <person name="Parthasarathy S."/>
            <person name="Singh C."/>
            <person name="Siddavattam D."/>
        </authorList>
    </citation>
    <scope>NUCLEOTIDE SEQUENCE [LARGE SCALE GENOMIC DNA]</scope>
    <source>
        <strain evidence="1 2">ATCC 27551</strain>
    </source>
</reference>
<accession>A0A5B8CGX2</accession>
<proteinExistence type="predicted"/>
<dbReference type="Proteomes" id="UP000311469">
    <property type="component" value="Chromosome cSF1"/>
</dbReference>
<protein>
    <submittedName>
        <fullName evidence="1">Uncharacterized protein</fullName>
    </submittedName>
</protein>
<dbReference type="KEGG" id="sufl:FIL70_08640"/>
<organism evidence="1 2">
    <name type="scientific">Sphingobium fuliginis ATCC 27551</name>
    <dbReference type="NCBI Taxonomy" id="1208342"/>
    <lineage>
        <taxon>Bacteria</taxon>
        <taxon>Pseudomonadati</taxon>
        <taxon>Pseudomonadota</taxon>
        <taxon>Alphaproteobacteria</taxon>
        <taxon>Sphingomonadales</taxon>
        <taxon>Sphingomonadaceae</taxon>
        <taxon>Sphingobium</taxon>
    </lineage>
</organism>
<dbReference type="EMBL" id="CP041016">
    <property type="protein sequence ID" value="QDC37277.1"/>
    <property type="molecule type" value="Genomic_DNA"/>
</dbReference>
<gene>
    <name evidence="1" type="ORF">FIL70_08640</name>
</gene>
<dbReference type="AlphaFoldDB" id="A0A5B8CGX2"/>
<evidence type="ECO:0000313" key="2">
    <source>
        <dbReference type="Proteomes" id="UP000311469"/>
    </source>
</evidence>
<sequence length="189" mass="20624">MSDGPYKSLPMKPRWRRAAKCAYKEAYSAEEIAESVARASHADWRSEVRPALVGSVTAIVNAPGQQFLFADQALADLGALQRSCASPMEAMLVRTTIDAVRAGMTGTAAVQQAAEDTLSDRVLCNYRQVEEHVRRDDNVQNARFVRDRFATAHGQVDFGALARALLKTGDPLPRQTRSAHTDLDAGVPL</sequence>
<dbReference type="RefSeq" id="WP_140042075.1">
    <property type="nucleotide sequence ID" value="NZ_CP041016.1"/>
</dbReference>
<name>A0A5B8CGX2_SPHSA</name>